<evidence type="ECO:0000313" key="3">
    <source>
        <dbReference type="Proteomes" id="UP000799439"/>
    </source>
</evidence>
<dbReference type="OrthoDB" id="4588567at2759"/>
<dbReference type="AlphaFoldDB" id="A0A9P4J3I3"/>
<name>A0A9P4J3I3_9PEZI</name>
<keyword evidence="3" id="KW-1185">Reference proteome</keyword>
<accession>A0A9P4J3I3</accession>
<feature type="region of interest" description="Disordered" evidence="1">
    <location>
        <begin position="36"/>
        <end position="57"/>
    </location>
</feature>
<proteinExistence type="predicted"/>
<evidence type="ECO:0000256" key="1">
    <source>
        <dbReference type="SAM" id="MobiDB-lite"/>
    </source>
</evidence>
<dbReference type="EMBL" id="ML996083">
    <property type="protein sequence ID" value="KAF2154778.1"/>
    <property type="molecule type" value="Genomic_DNA"/>
</dbReference>
<comment type="caution">
    <text evidence="2">The sequence shown here is derived from an EMBL/GenBank/DDBJ whole genome shotgun (WGS) entry which is preliminary data.</text>
</comment>
<sequence length="119" mass="13065">MHSSTSSPVSPSNSFRKVKAAFSPLGSPVSSYVSMSEALSTSSSRAQSPSRFSTSSNFSSLSLSMRHVRNMVRRKPSAVELELEEERRSCADELITLVEPRPNSAAHLNNIEEVIFGRF</sequence>
<protein>
    <submittedName>
        <fullName evidence="2">Uncharacterized protein</fullName>
    </submittedName>
</protein>
<gene>
    <name evidence="2" type="ORF">K461DRAFT_102119</name>
</gene>
<dbReference type="Proteomes" id="UP000799439">
    <property type="component" value="Unassembled WGS sequence"/>
</dbReference>
<reference evidence="2" key="1">
    <citation type="journal article" date="2020" name="Stud. Mycol.">
        <title>101 Dothideomycetes genomes: a test case for predicting lifestyles and emergence of pathogens.</title>
        <authorList>
            <person name="Haridas S."/>
            <person name="Albert R."/>
            <person name="Binder M."/>
            <person name="Bloem J."/>
            <person name="Labutti K."/>
            <person name="Salamov A."/>
            <person name="Andreopoulos B."/>
            <person name="Baker S."/>
            <person name="Barry K."/>
            <person name="Bills G."/>
            <person name="Bluhm B."/>
            <person name="Cannon C."/>
            <person name="Castanera R."/>
            <person name="Culley D."/>
            <person name="Daum C."/>
            <person name="Ezra D."/>
            <person name="Gonzalez J."/>
            <person name="Henrissat B."/>
            <person name="Kuo A."/>
            <person name="Liang C."/>
            <person name="Lipzen A."/>
            <person name="Lutzoni F."/>
            <person name="Magnuson J."/>
            <person name="Mondo S."/>
            <person name="Nolan M."/>
            <person name="Ohm R."/>
            <person name="Pangilinan J."/>
            <person name="Park H.-J."/>
            <person name="Ramirez L."/>
            <person name="Alfaro M."/>
            <person name="Sun H."/>
            <person name="Tritt A."/>
            <person name="Yoshinaga Y."/>
            <person name="Zwiers L.-H."/>
            <person name="Turgeon B."/>
            <person name="Goodwin S."/>
            <person name="Spatafora J."/>
            <person name="Crous P."/>
            <person name="Grigoriev I."/>
        </authorList>
    </citation>
    <scope>NUCLEOTIDE SEQUENCE</scope>
    <source>
        <strain evidence="2">CBS 260.36</strain>
    </source>
</reference>
<organism evidence="2 3">
    <name type="scientific">Myriangium duriaei CBS 260.36</name>
    <dbReference type="NCBI Taxonomy" id="1168546"/>
    <lineage>
        <taxon>Eukaryota</taxon>
        <taxon>Fungi</taxon>
        <taxon>Dikarya</taxon>
        <taxon>Ascomycota</taxon>
        <taxon>Pezizomycotina</taxon>
        <taxon>Dothideomycetes</taxon>
        <taxon>Dothideomycetidae</taxon>
        <taxon>Myriangiales</taxon>
        <taxon>Myriangiaceae</taxon>
        <taxon>Myriangium</taxon>
    </lineage>
</organism>
<evidence type="ECO:0000313" key="2">
    <source>
        <dbReference type="EMBL" id="KAF2154778.1"/>
    </source>
</evidence>